<evidence type="ECO:0000259" key="1">
    <source>
        <dbReference type="PROSITE" id="PS51704"/>
    </source>
</evidence>
<dbReference type="EMBL" id="JADHQC010000006">
    <property type="protein sequence ID" value="MBL6811633.1"/>
    <property type="molecule type" value="Genomic_DNA"/>
</dbReference>
<gene>
    <name evidence="2" type="ORF">ISQ63_01970</name>
</gene>
<dbReference type="Pfam" id="PF03009">
    <property type="entry name" value="GDPD"/>
    <property type="match status" value="1"/>
</dbReference>
<dbReference type="GO" id="GO:0006629">
    <property type="term" value="P:lipid metabolic process"/>
    <property type="evidence" value="ECO:0007669"/>
    <property type="project" value="InterPro"/>
</dbReference>
<dbReference type="GO" id="GO:0008081">
    <property type="term" value="F:phosphoric diester hydrolase activity"/>
    <property type="evidence" value="ECO:0007669"/>
    <property type="project" value="InterPro"/>
</dbReference>
<feature type="domain" description="GP-PDE" evidence="1">
    <location>
        <begin position="9"/>
        <end position="246"/>
    </location>
</feature>
<dbReference type="InterPro" id="IPR030395">
    <property type="entry name" value="GP_PDE_dom"/>
</dbReference>
<name>A0A937I4E7_9GAMM</name>
<dbReference type="InterPro" id="IPR017946">
    <property type="entry name" value="PLC-like_Pdiesterase_TIM-brl"/>
</dbReference>
<dbReference type="SUPFAM" id="SSF51695">
    <property type="entry name" value="PLC-like phosphodiesterases"/>
    <property type="match status" value="1"/>
</dbReference>
<dbReference type="PANTHER" id="PTHR46211:SF1">
    <property type="entry name" value="GLYCEROPHOSPHODIESTER PHOSPHODIESTERASE, CYTOPLASMIC"/>
    <property type="match status" value="1"/>
</dbReference>
<evidence type="ECO:0000313" key="2">
    <source>
        <dbReference type="EMBL" id="MBL6811633.1"/>
    </source>
</evidence>
<protein>
    <recommendedName>
        <fullName evidence="1">GP-PDE domain-containing protein</fullName>
    </recommendedName>
</protein>
<dbReference type="AlphaFoldDB" id="A0A937I4E7"/>
<dbReference type="Proteomes" id="UP000744438">
    <property type="component" value="Unassembled WGS sequence"/>
</dbReference>
<evidence type="ECO:0000313" key="3">
    <source>
        <dbReference type="Proteomes" id="UP000744438"/>
    </source>
</evidence>
<comment type="caution">
    <text evidence="2">The sequence shown here is derived from an EMBL/GenBank/DDBJ whole genome shotgun (WGS) entry which is preliminary data.</text>
</comment>
<sequence>MGLKKKNYPLVVAHRGASMEAPENTLPAYIKAWDQGVDAIELDVRETKDKRLICIHDDSLGRVSESEYTVSQETLAALKAIDVGGFRSKKFANTYIPQLKEAFDCKPKKSKIFVEIKPSKISFNELNEMVETDVMSKLNTHFLGFYPNVVKALIKRFDIPATLSIIPAFFDYDYEKISSLLEKSKSFGISQQIDSKKSMNLIKKFKEEGKYCITWTVNNKKYMRDLLELGVDAIITDNPKKLLKVIKEKKDG</sequence>
<proteinExistence type="predicted"/>
<dbReference type="Gene3D" id="3.20.20.190">
    <property type="entry name" value="Phosphatidylinositol (PI) phosphodiesterase"/>
    <property type="match status" value="1"/>
</dbReference>
<accession>A0A937I4E7</accession>
<dbReference type="PANTHER" id="PTHR46211">
    <property type="entry name" value="GLYCEROPHOSPHORYL DIESTER PHOSPHODIESTERASE"/>
    <property type="match status" value="1"/>
</dbReference>
<organism evidence="2 3">
    <name type="scientific">SAR86 cluster bacterium</name>
    <dbReference type="NCBI Taxonomy" id="2030880"/>
    <lineage>
        <taxon>Bacteria</taxon>
        <taxon>Pseudomonadati</taxon>
        <taxon>Pseudomonadota</taxon>
        <taxon>Gammaproteobacteria</taxon>
        <taxon>SAR86 cluster</taxon>
    </lineage>
</organism>
<dbReference type="PROSITE" id="PS51704">
    <property type="entry name" value="GP_PDE"/>
    <property type="match status" value="1"/>
</dbReference>
<reference evidence="2" key="1">
    <citation type="submission" date="2020-10" db="EMBL/GenBank/DDBJ databases">
        <title>Microbiome of the Black Sea water column analyzed by genome centric metagenomics.</title>
        <authorList>
            <person name="Cabello-Yeves P.J."/>
            <person name="Callieri C."/>
            <person name="Picazo A."/>
            <person name="Mehrshad M."/>
            <person name="Haro-Moreno J.M."/>
            <person name="Roda-Garcia J."/>
            <person name="Dzembekova N."/>
            <person name="Slabakova V."/>
            <person name="Slabakova N."/>
            <person name="Moncheva S."/>
            <person name="Rodriguez-Valera F."/>
        </authorList>
    </citation>
    <scope>NUCLEOTIDE SEQUENCE</scope>
    <source>
        <strain evidence="2">BS307-5m-G49</strain>
    </source>
</reference>